<evidence type="ECO:0000256" key="2">
    <source>
        <dbReference type="PROSITE-ProRule" id="PRU00335"/>
    </source>
</evidence>
<evidence type="ECO:0000313" key="7">
    <source>
        <dbReference type="Proteomes" id="UP000676478"/>
    </source>
</evidence>
<dbReference type="Proteomes" id="UP000676478">
    <property type="component" value="Unassembled WGS sequence"/>
</dbReference>
<accession>A0A0C1PUQ2</accession>
<organism evidence="4 7">
    <name type="scientific">Levilactobacillus brevis</name>
    <name type="common">Lactobacillus brevis</name>
    <dbReference type="NCBI Taxonomy" id="1580"/>
    <lineage>
        <taxon>Bacteria</taxon>
        <taxon>Bacillati</taxon>
        <taxon>Bacillota</taxon>
        <taxon>Bacilli</taxon>
        <taxon>Lactobacillales</taxon>
        <taxon>Lactobacillaceae</taxon>
        <taxon>Levilactobacillus</taxon>
    </lineage>
</organism>
<dbReference type="AlphaFoldDB" id="A0A0C1PUQ2"/>
<keyword evidence="1 2" id="KW-0238">DNA-binding</keyword>
<dbReference type="Proteomes" id="UP000307074">
    <property type="component" value="Chromosome"/>
</dbReference>
<protein>
    <submittedName>
        <fullName evidence="4 5">Transcriptional regulator</fullName>
    </submittedName>
</protein>
<feature type="DNA-binding region" description="H-T-H motif" evidence="2">
    <location>
        <begin position="34"/>
        <end position="53"/>
    </location>
</feature>
<feature type="domain" description="HTH tetR-type" evidence="3">
    <location>
        <begin position="11"/>
        <end position="71"/>
    </location>
</feature>
<reference evidence="4" key="3">
    <citation type="submission" date="2022-09" db="EMBL/GenBank/DDBJ databases">
        <title>Genome-inferred correspondence between phylogeny and metabolic traits in the wild Drosophila gut microbiome.</title>
        <authorList>
            <person name="Bueno E."/>
            <person name="Blow F."/>
            <person name="Douglas A.E."/>
        </authorList>
    </citation>
    <scope>NUCLEOTIDE SEQUENCE</scope>
    <source>
        <strain evidence="4">Dm-2019-70</strain>
    </source>
</reference>
<dbReference type="InterPro" id="IPR009057">
    <property type="entry name" value="Homeodomain-like_sf"/>
</dbReference>
<dbReference type="SUPFAM" id="SSF46689">
    <property type="entry name" value="Homeodomain-like"/>
    <property type="match status" value="1"/>
</dbReference>
<dbReference type="Pfam" id="PF00440">
    <property type="entry name" value="TetR_N"/>
    <property type="match status" value="1"/>
</dbReference>
<evidence type="ECO:0000313" key="6">
    <source>
        <dbReference type="Proteomes" id="UP000307074"/>
    </source>
</evidence>
<dbReference type="PROSITE" id="PS50977">
    <property type="entry name" value="HTH_TETR_2"/>
    <property type="match status" value="1"/>
</dbReference>
<proteinExistence type="predicted"/>
<name>A0A0C1PUQ2_LEVBR</name>
<dbReference type="EMBL" id="CP031198">
    <property type="protein sequence ID" value="QCZ54251.1"/>
    <property type="molecule type" value="Genomic_DNA"/>
</dbReference>
<dbReference type="OrthoDB" id="9812484at2"/>
<dbReference type="InterPro" id="IPR001647">
    <property type="entry name" value="HTH_TetR"/>
</dbReference>
<dbReference type="GO" id="GO:0003677">
    <property type="term" value="F:DNA binding"/>
    <property type="evidence" value="ECO:0007669"/>
    <property type="project" value="UniProtKB-UniRule"/>
</dbReference>
<evidence type="ECO:0000313" key="5">
    <source>
        <dbReference type="EMBL" id="QCZ54251.1"/>
    </source>
</evidence>
<evidence type="ECO:0000259" key="3">
    <source>
        <dbReference type="PROSITE" id="PS50977"/>
    </source>
</evidence>
<sequence length="173" mass="19075">MPTTTFTNLPAAKRSRVTAALLTEFSAHSLADAQVARIVKTAGIARGAFYKYFADLTDAYQFLFHTALADIHAGFGPVDAGQFQTQRYYDAVAAFVEHVTNSQQYYQLIQRHYAENESLVPPLPVSVDLSAVDWAAMTLSHAAIKEVMQQPTAQAVILQRLQQALNLLASQEE</sequence>
<reference evidence="4" key="2">
    <citation type="submission" date="2020-12" db="EMBL/GenBank/DDBJ databases">
        <authorList>
            <person name="Mcmullen J.G."/>
        </authorList>
    </citation>
    <scope>NUCLEOTIDE SEQUENCE</scope>
    <source>
        <strain evidence="4">Dm-2019-70</strain>
    </source>
</reference>
<gene>
    <name evidence="4" type="ORF">JK167_03950</name>
    <name evidence="5" type="ORF">UCCLBBS449_2345</name>
</gene>
<evidence type="ECO:0000313" key="4">
    <source>
        <dbReference type="EMBL" id="MBS1009989.1"/>
    </source>
</evidence>
<dbReference type="Gene3D" id="1.10.357.10">
    <property type="entry name" value="Tetracycline Repressor, domain 2"/>
    <property type="match status" value="1"/>
</dbReference>
<dbReference type="EMBL" id="JAERKF010000004">
    <property type="protein sequence ID" value="MBS1009989.1"/>
    <property type="molecule type" value="Genomic_DNA"/>
</dbReference>
<dbReference type="RefSeq" id="WP_039106303.1">
    <property type="nucleotide sequence ID" value="NZ_CAKMAP010000001.1"/>
</dbReference>
<reference evidence="5 6" key="1">
    <citation type="submission" date="2018-07" db="EMBL/GenBank/DDBJ databases">
        <authorList>
            <person name="Feyereisen M."/>
        </authorList>
    </citation>
    <scope>NUCLEOTIDE SEQUENCE [LARGE SCALE GENOMIC DNA]</scope>
    <source>
        <strain evidence="5 6">UCCLBBS449</strain>
    </source>
</reference>
<evidence type="ECO:0000256" key="1">
    <source>
        <dbReference type="ARBA" id="ARBA00023125"/>
    </source>
</evidence>